<protein>
    <submittedName>
        <fullName evidence="1">Uncharacterized protein</fullName>
    </submittedName>
</protein>
<dbReference type="STRING" id="1227498.C492_10870"/>
<evidence type="ECO:0000313" key="1">
    <source>
        <dbReference type="EMBL" id="ELY59925.1"/>
    </source>
</evidence>
<dbReference type="Proteomes" id="UP000011531">
    <property type="component" value="Unassembled WGS sequence"/>
</dbReference>
<sequence length="109" mass="12388">MADDSDSTERKSINIEIPDGDDTSYVSLKVPADQYDEFTRVKNDQGLTWRGLLVHAYRNLEAPGDLDPDAGQHSKLNALRKRNGLTWKGMLLFAVRDLKEQMRKGESHE</sequence>
<dbReference type="OrthoDB" id="256286at2157"/>
<organism evidence="1 2">
    <name type="scientific">Natronococcus jeotgali DSM 18795</name>
    <dbReference type="NCBI Taxonomy" id="1227498"/>
    <lineage>
        <taxon>Archaea</taxon>
        <taxon>Methanobacteriati</taxon>
        <taxon>Methanobacteriota</taxon>
        <taxon>Stenosarchaea group</taxon>
        <taxon>Halobacteria</taxon>
        <taxon>Halobacteriales</taxon>
        <taxon>Natrialbaceae</taxon>
        <taxon>Natronococcus</taxon>
    </lineage>
</organism>
<gene>
    <name evidence="1" type="ORF">C492_10870</name>
</gene>
<comment type="caution">
    <text evidence="1">The sequence shown here is derived from an EMBL/GenBank/DDBJ whole genome shotgun (WGS) entry which is preliminary data.</text>
</comment>
<dbReference type="EMBL" id="AOIA01000097">
    <property type="protein sequence ID" value="ELY59925.1"/>
    <property type="molecule type" value="Genomic_DNA"/>
</dbReference>
<dbReference type="RefSeq" id="WP_008423224.1">
    <property type="nucleotide sequence ID" value="NZ_AOIA01000097.1"/>
</dbReference>
<name>L9XDY1_9EURY</name>
<keyword evidence="2" id="KW-1185">Reference proteome</keyword>
<accession>L9XDY1</accession>
<evidence type="ECO:0000313" key="2">
    <source>
        <dbReference type="Proteomes" id="UP000011531"/>
    </source>
</evidence>
<reference evidence="1 2" key="1">
    <citation type="journal article" date="2014" name="PLoS Genet.">
        <title>Phylogenetically driven sequencing of extremely halophilic archaea reveals strategies for static and dynamic osmo-response.</title>
        <authorList>
            <person name="Becker E.A."/>
            <person name="Seitzer P.M."/>
            <person name="Tritt A."/>
            <person name="Larsen D."/>
            <person name="Krusor M."/>
            <person name="Yao A.I."/>
            <person name="Wu D."/>
            <person name="Madern D."/>
            <person name="Eisen J.A."/>
            <person name="Darling A.E."/>
            <person name="Facciotti M.T."/>
        </authorList>
    </citation>
    <scope>NUCLEOTIDE SEQUENCE [LARGE SCALE GENOMIC DNA]</scope>
    <source>
        <strain evidence="1 2">DSM 18795</strain>
    </source>
</reference>
<dbReference type="AlphaFoldDB" id="L9XDY1"/>
<proteinExistence type="predicted"/>